<proteinExistence type="predicted"/>
<dbReference type="EMBL" id="JAWRVE010000053">
    <property type="protein sequence ID" value="KAL1866897.1"/>
    <property type="molecule type" value="Genomic_DNA"/>
</dbReference>
<keyword evidence="3" id="KW-0949">S-adenosyl-L-methionine</keyword>
<evidence type="ECO:0000259" key="5">
    <source>
        <dbReference type="Pfam" id="PF08100"/>
    </source>
</evidence>
<feature type="domain" description="O-methyltransferase C-terminal" evidence="4">
    <location>
        <begin position="154"/>
        <end position="355"/>
    </location>
</feature>
<keyword evidence="1" id="KW-0489">Methyltransferase</keyword>
<reference evidence="6 7" key="1">
    <citation type="journal article" date="2024" name="IMA Fungus">
        <title>IMA Genome - F19 : A genome assembly and annotation guide to empower mycologists, including annotated draft genome sequences of Ceratocystis pirilliformis, Diaporthe australafricana, Fusarium ophioides, Paecilomyces lecythidis, and Sporothrix stenoceras.</title>
        <authorList>
            <person name="Aylward J."/>
            <person name="Wilson A.M."/>
            <person name="Visagie C.M."/>
            <person name="Spraker J."/>
            <person name="Barnes I."/>
            <person name="Buitendag C."/>
            <person name="Ceriani C."/>
            <person name="Del Mar Angel L."/>
            <person name="du Plessis D."/>
            <person name="Fuchs T."/>
            <person name="Gasser K."/>
            <person name="Kramer D."/>
            <person name="Li W."/>
            <person name="Munsamy K."/>
            <person name="Piso A."/>
            <person name="Price J.L."/>
            <person name="Sonnekus B."/>
            <person name="Thomas C."/>
            <person name="van der Nest A."/>
            <person name="van Dijk A."/>
            <person name="van Heerden A."/>
            <person name="van Vuuren N."/>
            <person name="Yilmaz N."/>
            <person name="Duong T.A."/>
            <person name="van der Merwe N.A."/>
            <person name="Wingfield M.J."/>
            <person name="Wingfield B.D."/>
        </authorList>
    </citation>
    <scope>NUCLEOTIDE SEQUENCE [LARGE SCALE GENOMIC DNA]</scope>
    <source>
        <strain evidence="6 7">CMW 18300</strain>
    </source>
</reference>
<protein>
    <recommendedName>
        <fullName evidence="8">O-methyltransferase domain-containing protein</fullName>
    </recommendedName>
</protein>
<dbReference type="InterPro" id="IPR036388">
    <property type="entry name" value="WH-like_DNA-bd_sf"/>
</dbReference>
<dbReference type="InterPro" id="IPR036390">
    <property type="entry name" value="WH_DNA-bd_sf"/>
</dbReference>
<dbReference type="Proteomes" id="UP001583177">
    <property type="component" value="Unassembled WGS sequence"/>
</dbReference>
<evidence type="ECO:0000313" key="6">
    <source>
        <dbReference type="EMBL" id="KAL1866897.1"/>
    </source>
</evidence>
<evidence type="ECO:0000256" key="1">
    <source>
        <dbReference type="ARBA" id="ARBA00022603"/>
    </source>
</evidence>
<dbReference type="Pfam" id="PF08100">
    <property type="entry name" value="Dimerisation"/>
    <property type="match status" value="1"/>
</dbReference>
<dbReference type="Gene3D" id="1.10.10.10">
    <property type="entry name" value="Winged helix-like DNA-binding domain superfamily/Winged helix DNA-binding domain"/>
    <property type="match status" value="1"/>
</dbReference>
<comment type="caution">
    <text evidence="6">The sequence shown here is derived from an EMBL/GenBank/DDBJ whole genome shotgun (WGS) entry which is preliminary data.</text>
</comment>
<dbReference type="PANTHER" id="PTHR43712:SF17">
    <property type="entry name" value="O-METHYLTRANSFERASE"/>
    <property type="match status" value="1"/>
</dbReference>
<sequence length="375" mass="41503">MNGSTKSADAIVSDLNAVNTNDFATDEGRNRALLAAYALPALGASLKVAKDLQLFEKWHERGNSAENSNDLAAEVSCDPVLLARILRHLAANHVLQEVSADVFKPTKFSISLLQPVFGEWITYLYDASLPCFHKMPEFLQKTGYRNPTDPADGIFQYAKGCKGDDCFQYYAANPRECASFNHVMGGVMAHQASWLDVIPVGRFLDGSDPNTPLVVDVGGNVGHDLEKFRQAYPHTAAQLYLQDLASVVEASACPDPVNKMHHDFFQPQPVQGSRVYFMHGVLHDWSDKPARKILQMLRDALKPGYSKLLVYDHVVPETSAHPHATSYDLTMMVKVAGMERTETQWRALLQSAGYKVAEVWRSPLATQAILEAELA</sequence>
<dbReference type="InterPro" id="IPR001077">
    <property type="entry name" value="COMT_C"/>
</dbReference>
<organism evidence="6 7">
    <name type="scientific">Diaporthe australafricana</name>
    <dbReference type="NCBI Taxonomy" id="127596"/>
    <lineage>
        <taxon>Eukaryota</taxon>
        <taxon>Fungi</taxon>
        <taxon>Dikarya</taxon>
        <taxon>Ascomycota</taxon>
        <taxon>Pezizomycotina</taxon>
        <taxon>Sordariomycetes</taxon>
        <taxon>Sordariomycetidae</taxon>
        <taxon>Diaporthales</taxon>
        <taxon>Diaporthaceae</taxon>
        <taxon>Diaporthe</taxon>
    </lineage>
</organism>
<name>A0ABR3WTB0_9PEZI</name>
<dbReference type="PANTHER" id="PTHR43712">
    <property type="entry name" value="PUTATIVE (AFU_ORTHOLOGUE AFUA_4G14580)-RELATED"/>
    <property type="match status" value="1"/>
</dbReference>
<evidence type="ECO:0000256" key="3">
    <source>
        <dbReference type="ARBA" id="ARBA00022691"/>
    </source>
</evidence>
<dbReference type="InterPro" id="IPR016461">
    <property type="entry name" value="COMT-like"/>
</dbReference>
<gene>
    <name evidence="6" type="ORF">Daus18300_006600</name>
</gene>
<accession>A0ABR3WTB0</accession>
<evidence type="ECO:0000256" key="2">
    <source>
        <dbReference type="ARBA" id="ARBA00022679"/>
    </source>
</evidence>
<dbReference type="SUPFAM" id="SSF46785">
    <property type="entry name" value="Winged helix' DNA-binding domain"/>
    <property type="match status" value="1"/>
</dbReference>
<evidence type="ECO:0000259" key="4">
    <source>
        <dbReference type="Pfam" id="PF00891"/>
    </source>
</evidence>
<keyword evidence="7" id="KW-1185">Reference proteome</keyword>
<dbReference type="PIRSF" id="PIRSF005739">
    <property type="entry name" value="O-mtase"/>
    <property type="match status" value="1"/>
</dbReference>
<dbReference type="InterPro" id="IPR029063">
    <property type="entry name" value="SAM-dependent_MTases_sf"/>
</dbReference>
<evidence type="ECO:0008006" key="8">
    <source>
        <dbReference type="Google" id="ProtNLM"/>
    </source>
</evidence>
<dbReference type="Pfam" id="PF00891">
    <property type="entry name" value="Methyltransf_2"/>
    <property type="match status" value="1"/>
</dbReference>
<dbReference type="SUPFAM" id="SSF53335">
    <property type="entry name" value="S-adenosyl-L-methionine-dependent methyltransferases"/>
    <property type="match status" value="1"/>
</dbReference>
<keyword evidence="2" id="KW-0808">Transferase</keyword>
<dbReference type="InterPro" id="IPR012967">
    <property type="entry name" value="COMT_dimerisation"/>
</dbReference>
<dbReference type="PROSITE" id="PS51683">
    <property type="entry name" value="SAM_OMT_II"/>
    <property type="match status" value="1"/>
</dbReference>
<feature type="domain" description="O-methyltransferase dimerisation" evidence="5">
    <location>
        <begin position="44"/>
        <end position="113"/>
    </location>
</feature>
<evidence type="ECO:0000313" key="7">
    <source>
        <dbReference type="Proteomes" id="UP001583177"/>
    </source>
</evidence>
<dbReference type="Gene3D" id="3.40.50.150">
    <property type="entry name" value="Vaccinia Virus protein VP39"/>
    <property type="match status" value="1"/>
</dbReference>